<dbReference type="Pfam" id="PF00072">
    <property type="entry name" value="Response_reg"/>
    <property type="match status" value="1"/>
</dbReference>
<accession>A0A644YC17</accession>
<protein>
    <submittedName>
        <fullName evidence="4">Transcriptional regulatory protein SrrA</fullName>
    </submittedName>
</protein>
<dbReference type="Gene3D" id="6.10.250.690">
    <property type="match status" value="1"/>
</dbReference>
<dbReference type="CDD" id="cd00383">
    <property type="entry name" value="trans_reg_C"/>
    <property type="match status" value="1"/>
</dbReference>
<evidence type="ECO:0000259" key="3">
    <source>
        <dbReference type="PROSITE" id="PS51755"/>
    </source>
</evidence>
<dbReference type="PANTHER" id="PTHR48111">
    <property type="entry name" value="REGULATOR OF RPOS"/>
    <property type="match status" value="1"/>
</dbReference>
<dbReference type="InterPro" id="IPR011006">
    <property type="entry name" value="CheY-like_superfamily"/>
</dbReference>
<dbReference type="GO" id="GO:0000976">
    <property type="term" value="F:transcription cis-regulatory region binding"/>
    <property type="evidence" value="ECO:0007669"/>
    <property type="project" value="TreeGrafter"/>
</dbReference>
<feature type="domain" description="Response regulatory" evidence="2">
    <location>
        <begin position="7"/>
        <end position="120"/>
    </location>
</feature>
<proteinExistence type="predicted"/>
<name>A0A644YC17_9ZZZZ</name>
<dbReference type="PROSITE" id="PS50110">
    <property type="entry name" value="RESPONSE_REGULATORY"/>
    <property type="match status" value="1"/>
</dbReference>
<dbReference type="GO" id="GO:0032993">
    <property type="term" value="C:protein-DNA complex"/>
    <property type="evidence" value="ECO:0007669"/>
    <property type="project" value="TreeGrafter"/>
</dbReference>
<dbReference type="SUPFAM" id="SSF52172">
    <property type="entry name" value="CheY-like"/>
    <property type="match status" value="1"/>
</dbReference>
<reference evidence="4" key="1">
    <citation type="submission" date="2019-08" db="EMBL/GenBank/DDBJ databases">
        <authorList>
            <person name="Kucharzyk K."/>
            <person name="Murdoch R.W."/>
            <person name="Higgins S."/>
            <person name="Loffler F."/>
        </authorList>
    </citation>
    <scope>NUCLEOTIDE SEQUENCE</scope>
</reference>
<dbReference type="GO" id="GO:0006355">
    <property type="term" value="P:regulation of DNA-templated transcription"/>
    <property type="evidence" value="ECO:0007669"/>
    <property type="project" value="InterPro"/>
</dbReference>
<dbReference type="InterPro" id="IPR001867">
    <property type="entry name" value="OmpR/PhoB-type_DNA-bd"/>
</dbReference>
<dbReference type="SMART" id="SM00862">
    <property type="entry name" value="Trans_reg_C"/>
    <property type="match status" value="1"/>
</dbReference>
<evidence type="ECO:0000259" key="2">
    <source>
        <dbReference type="PROSITE" id="PS50110"/>
    </source>
</evidence>
<feature type="domain" description="OmpR/PhoB-type" evidence="3">
    <location>
        <begin position="135"/>
        <end position="233"/>
    </location>
</feature>
<dbReference type="InterPro" id="IPR039420">
    <property type="entry name" value="WalR-like"/>
</dbReference>
<dbReference type="SMART" id="SM00448">
    <property type="entry name" value="REC"/>
    <property type="match status" value="1"/>
</dbReference>
<evidence type="ECO:0000313" key="4">
    <source>
        <dbReference type="EMBL" id="MPM23664.1"/>
    </source>
</evidence>
<comment type="caution">
    <text evidence="4">The sequence shown here is derived from an EMBL/GenBank/DDBJ whole genome shotgun (WGS) entry which is preliminary data.</text>
</comment>
<dbReference type="AlphaFoldDB" id="A0A644YC17"/>
<dbReference type="SUPFAM" id="SSF46894">
    <property type="entry name" value="C-terminal effector domain of the bipartite response regulators"/>
    <property type="match status" value="1"/>
</dbReference>
<gene>
    <name evidence="4" type="primary">srrA_31</name>
    <name evidence="4" type="ORF">SDC9_70138</name>
</gene>
<dbReference type="InterPro" id="IPR016032">
    <property type="entry name" value="Sig_transdc_resp-reg_C-effctor"/>
</dbReference>
<dbReference type="GO" id="GO:0005829">
    <property type="term" value="C:cytosol"/>
    <property type="evidence" value="ECO:0007669"/>
    <property type="project" value="TreeGrafter"/>
</dbReference>
<dbReference type="GO" id="GO:0000156">
    <property type="term" value="F:phosphorelay response regulator activity"/>
    <property type="evidence" value="ECO:0007669"/>
    <property type="project" value="TreeGrafter"/>
</dbReference>
<dbReference type="InterPro" id="IPR001789">
    <property type="entry name" value="Sig_transdc_resp-reg_receiver"/>
</dbReference>
<dbReference type="PROSITE" id="PS51755">
    <property type="entry name" value="OMPR_PHOB"/>
    <property type="match status" value="1"/>
</dbReference>
<dbReference type="PANTHER" id="PTHR48111:SF73">
    <property type="entry name" value="ALKALINE PHOSPHATASE SYNTHESIS TRANSCRIPTIONAL REGULATORY PROTEIN PHOP"/>
    <property type="match status" value="1"/>
</dbReference>
<evidence type="ECO:0000256" key="1">
    <source>
        <dbReference type="ARBA" id="ARBA00023125"/>
    </source>
</evidence>
<dbReference type="InterPro" id="IPR036388">
    <property type="entry name" value="WH-like_DNA-bd_sf"/>
</dbReference>
<keyword evidence="1" id="KW-0238">DNA-binding</keyword>
<dbReference type="EMBL" id="VSSQ01004085">
    <property type="protein sequence ID" value="MPM23664.1"/>
    <property type="molecule type" value="Genomic_DNA"/>
</dbReference>
<organism evidence="4">
    <name type="scientific">bioreactor metagenome</name>
    <dbReference type="NCBI Taxonomy" id="1076179"/>
    <lineage>
        <taxon>unclassified sequences</taxon>
        <taxon>metagenomes</taxon>
        <taxon>ecological metagenomes</taxon>
    </lineage>
</organism>
<sequence length="238" mass="27132">MDNDNKLIYIADDEIKIQELIKMFLLKEGYQVITFSDGESLLATFKDTPADMLILDIMMPNLDGLSLCSEIRKYSNIPIIIVSAKDSESDKIAGFLLGGDDYLTKPFSPLELVLRVKSIFKRIALEDVPTKNAELNLISIGDIEINTNGRYVECCGKDLKLTPMEFNLFVYLAKNKNKGISREELLRKIWGFDTEVDTRATDDMIKRIRKKLINVTSKVKIETLWGFGFMISTKELKE</sequence>
<dbReference type="Pfam" id="PF00486">
    <property type="entry name" value="Trans_reg_C"/>
    <property type="match status" value="1"/>
</dbReference>
<dbReference type="Gene3D" id="3.40.50.2300">
    <property type="match status" value="1"/>
</dbReference>
<dbReference type="Gene3D" id="1.10.10.10">
    <property type="entry name" value="Winged helix-like DNA-binding domain superfamily/Winged helix DNA-binding domain"/>
    <property type="match status" value="1"/>
</dbReference>